<dbReference type="Pfam" id="PF03734">
    <property type="entry name" value="YkuD"/>
    <property type="match status" value="1"/>
</dbReference>
<evidence type="ECO:0000256" key="6">
    <source>
        <dbReference type="ARBA" id="ARBA00023316"/>
    </source>
</evidence>
<dbReference type="GO" id="GO:0018104">
    <property type="term" value="P:peptidoglycan-protein cross-linking"/>
    <property type="evidence" value="ECO:0007669"/>
    <property type="project" value="TreeGrafter"/>
</dbReference>
<feature type="domain" description="L,D-TPase catalytic" evidence="8">
    <location>
        <begin position="54"/>
        <end position="162"/>
    </location>
</feature>
<evidence type="ECO:0000259" key="8">
    <source>
        <dbReference type="PROSITE" id="PS52029"/>
    </source>
</evidence>
<dbReference type="GO" id="GO:0005576">
    <property type="term" value="C:extracellular region"/>
    <property type="evidence" value="ECO:0007669"/>
    <property type="project" value="TreeGrafter"/>
</dbReference>
<evidence type="ECO:0000256" key="5">
    <source>
        <dbReference type="ARBA" id="ARBA00022984"/>
    </source>
</evidence>
<dbReference type="InterPro" id="IPR019546">
    <property type="entry name" value="TAT_signal_bac_arc"/>
</dbReference>
<dbReference type="Gene3D" id="2.40.440.10">
    <property type="entry name" value="L,D-transpeptidase catalytic domain-like"/>
    <property type="match status" value="1"/>
</dbReference>
<dbReference type="NCBIfam" id="TIGR01409">
    <property type="entry name" value="TAT_signal_seq"/>
    <property type="match status" value="1"/>
</dbReference>
<dbReference type="GO" id="GO:0071972">
    <property type="term" value="F:peptidoglycan L,D-transpeptidase activity"/>
    <property type="evidence" value="ECO:0007669"/>
    <property type="project" value="TreeGrafter"/>
</dbReference>
<accession>A0A9X3UI45</accession>
<dbReference type="EMBL" id="JAPJZI010000001">
    <property type="protein sequence ID" value="MDA5398882.1"/>
    <property type="molecule type" value="Genomic_DNA"/>
</dbReference>
<reference evidence="9" key="1">
    <citation type="submission" date="2022-11" db="EMBL/GenBank/DDBJ databases">
        <title>Draft genome sequence of Hoeflea poritis E7-10 and Hoeflea prorocentri PM5-8, separated from scleractinian coral Porites lutea and marine dinoflagellate.</title>
        <authorList>
            <person name="Zhang G."/>
            <person name="Wei Q."/>
            <person name="Cai L."/>
        </authorList>
    </citation>
    <scope>NUCLEOTIDE SEQUENCE</scope>
    <source>
        <strain evidence="9">PM5-8</strain>
    </source>
</reference>
<feature type="active site" description="Nucleophile" evidence="7">
    <location>
        <position position="138"/>
    </location>
</feature>
<protein>
    <submittedName>
        <fullName evidence="9">L,D-transpeptidase</fullName>
    </submittedName>
</protein>
<dbReference type="PANTHER" id="PTHR30582">
    <property type="entry name" value="L,D-TRANSPEPTIDASE"/>
    <property type="match status" value="1"/>
</dbReference>
<keyword evidence="10" id="KW-1185">Reference proteome</keyword>
<evidence type="ECO:0000256" key="2">
    <source>
        <dbReference type="ARBA" id="ARBA00005992"/>
    </source>
</evidence>
<evidence type="ECO:0000256" key="4">
    <source>
        <dbReference type="ARBA" id="ARBA00022960"/>
    </source>
</evidence>
<evidence type="ECO:0000256" key="3">
    <source>
        <dbReference type="ARBA" id="ARBA00022679"/>
    </source>
</evidence>
<evidence type="ECO:0000313" key="10">
    <source>
        <dbReference type="Proteomes" id="UP001151234"/>
    </source>
</evidence>
<evidence type="ECO:0000313" key="9">
    <source>
        <dbReference type="EMBL" id="MDA5398882.1"/>
    </source>
</evidence>
<evidence type="ECO:0000256" key="7">
    <source>
        <dbReference type="PROSITE-ProRule" id="PRU01373"/>
    </source>
</evidence>
<dbReference type="PROSITE" id="PS52029">
    <property type="entry name" value="LD_TPASE"/>
    <property type="match status" value="1"/>
</dbReference>
<dbReference type="InterPro" id="IPR050979">
    <property type="entry name" value="LD-transpeptidase"/>
</dbReference>
<comment type="pathway">
    <text evidence="1 7">Cell wall biogenesis; peptidoglycan biosynthesis.</text>
</comment>
<dbReference type="GO" id="GO:0016740">
    <property type="term" value="F:transferase activity"/>
    <property type="evidence" value="ECO:0007669"/>
    <property type="project" value="UniProtKB-KW"/>
</dbReference>
<comment type="caution">
    <text evidence="9">The sequence shown here is derived from an EMBL/GenBank/DDBJ whole genome shotgun (WGS) entry which is preliminary data.</text>
</comment>
<dbReference type="Proteomes" id="UP001151234">
    <property type="component" value="Unassembled WGS sequence"/>
</dbReference>
<dbReference type="NCBIfam" id="NF004785">
    <property type="entry name" value="PRK06132.1-2"/>
    <property type="match status" value="1"/>
</dbReference>
<dbReference type="PROSITE" id="PS51318">
    <property type="entry name" value="TAT"/>
    <property type="match status" value="1"/>
</dbReference>
<keyword evidence="6 7" id="KW-0961">Cell wall biogenesis/degradation</keyword>
<dbReference type="AlphaFoldDB" id="A0A9X3UI45"/>
<proteinExistence type="inferred from homology"/>
<feature type="active site" description="Proton donor/acceptor" evidence="7">
    <location>
        <position position="125"/>
    </location>
</feature>
<keyword evidence="5 7" id="KW-0573">Peptidoglycan synthesis</keyword>
<comment type="similarity">
    <text evidence="2">Belongs to the YkuD family.</text>
</comment>
<evidence type="ECO:0000256" key="1">
    <source>
        <dbReference type="ARBA" id="ARBA00004752"/>
    </source>
</evidence>
<dbReference type="GO" id="GO:0008360">
    <property type="term" value="P:regulation of cell shape"/>
    <property type="evidence" value="ECO:0007669"/>
    <property type="project" value="UniProtKB-UniRule"/>
</dbReference>
<sequence length="333" mass="35961">MINVRTRRDFLKLASIGFAVTAAGPAWSQKAEPATDLKPGEWLWYPERSLYGPVTVIVSLSDQLAFVYRNGIRIGVTTVSSGRPGFETPTGVFMIFKKEKLHLSKKYDNAPMPDSQFFFGGAALHAGGLPGYPSSHGCVHLPTEFAALLFEVTHDGTPVIVTNERSGIGGLSHAGLVMSEQDLKQIEKLAGGVSDKKLAADNAGKNSNFSLLVSGADGAVYGLKDGAILFTSPIGIKNPRKPLGSHVYILQGFDPDRKNFDWLAVGMGTGHEDRVRQQKELAATNRLTIPPDIYATIAQNLHPGSAFMLTDLPAHPATRTGTDFVIMRDRKTS</sequence>
<dbReference type="SUPFAM" id="SSF141523">
    <property type="entry name" value="L,D-transpeptidase catalytic domain-like"/>
    <property type="match status" value="1"/>
</dbReference>
<dbReference type="InterPro" id="IPR006311">
    <property type="entry name" value="TAT_signal"/>
</dbReference>
<dbReference type="InterPro" id="IPR038063">
    <property type="entry name" value="Transpep_catalytic_dom"/>
</dbReference>
<dbReference type="GO" id="GO:0071555">
    <property type="term" value="P:cell wall organization"/>
    <property type="evidence" value="ECO:0007669"/>
    <property type="project" value="UniProtKB-UniRule"/>
</dbReference>
<keyword evidence="4 7" id="KW-0133">Cell shape</keyword>
<dbReference type="CDD" id="cd16913">
    <property type="entry name" value="YkuD_like"/>
    <property type="match status" value="1"/>
</dbReference>
<dbReference type="RefSeq" id="WP_267990300.1">
    <property type="nucleotide sequence ID" value="NZ_JAPJZI010000001.1"/>
</dbReference>
<dbReference type="PANTHER" id="PTHR30582:SF2">
    <property type="entry name" value="L,D-TRANSPEPTIDASE YCIB-RELATED"/>
    <property type="match status" value="1"/>
</dbReference>
<gene>
    <name evidence="9" type="ORF">OQ273_09900</name>
</gene>
<keyword evidence="3" id="KW-0808">Transferase</keyword>
<name>A0A9X3UI45_9HYPH</name>
<dbReference type="InterPro" id="IPR005490">
    <property type="entry name" value="LD_TPept_cat_dom"/>
</dbReference>
<organism evidence="9 10">
    <name type="scientific">Hoeflea prorocentri</name>
    <dbReference type="NCBI Taxonomy" id="1922333"/>
    <lineage>
        <taxon>Bacteria</taxon>
        <taxon>Pseudomonadati</taxon>
        <taxon>Pseudomonadota</taxon>
        <taxon>Alphaproteobacteria</taxon>
        <taxon>Hyphomicrobiales</taxon>
        <taxon>Rhizobiaceae</taxon>
        <taxon>Hoeflea</taxon>
    </lineage>
</organism>